<evidence type="ECO:0000256" key="4">
    <source>
        <dbReference type="ARBA" id="ARBA00022741"/>
    </source>
</evidence>
<proteinExistence type="predicted"/>
<keyword evidence="15" id="KW-1185">Reference proteome</keyword>
<evidence type="ECO:0000256" key="1">
    <source>
        <dbReference type="ARBA" id="ARBA00001936"/>
    </source>
</evidence>
<feature type="region of interest" description="Disordered" evidence="12">
    <location>
        <begin position="29"/>
        <end position="52"/>
    </location>
</feature>
<protein>
    <recommendedName>
        <fullName evidence="9">inosine/xanthosine triphosphatase</fullName>
        <ecNumber evidence="9">3.6.1.73</ecNumber>
    </recommendedName>
</protein>
<keyword evidence="6" id="KW-0460">Magnesium</keyword>
<keyword evidence="7" id="KW-0546">Nucleotide metabolism</keyword>
<keyword evidence="5" id="KW-0378">Hydrolase</keyword>
<dbReference type="InterPro" id="IPR026533">
    <property type="entry name" value="NTPase/PRRC1"/>
</dbReference>
<dbReference type="GO" id="GO:0103023">
    <property type="term" value="F:ITPase activity"/>
    <property type="evidence" value="ECO:0007669"/>
    <property type="project" value="UniProtKB-EC"/>
</dbReference>
<evidence type="ECO:0000256" key="5">
    <source>
        <dbReference type="ARBA" id="ARBA00022801"/>
    </source>
</evidence>
<keyword evidence="4" id="KW-0547">Nucleotide-binding</keyword>
<keyword evidence="8" id="KW-0464">Manganese</keyword>
<keyword evidence="3" id="KW-0479">Metal-binding</keyword>
<evidence type="ECO:0000256" key="2">
    <source>
        <dbReference type="ARBA" id="ARBA00001946"/>
    </source>
</evidence>
<comment type="catalytic activity">
    <reaction evidence="10">
        <text>ITP + H2O = IDP + phosphate + H(+)</text>
        <dbReference type="Rhea" id="RHEA:28330"/>
        <dbReference type="ChEBI" id="CHEBI:15377"/>
        <dbReference type="ChEBI" id="CHEBI:15378"/>
        <dbReference type="ChEBI" id="CHEBI:43474"/>
        <dbReference type="ChEBI" id="CHEBI:58280"/>
        <dbReference type="ChEBI" id="CHEBI:61402"/>
        <dbReference type="EC" id="3.6.1.73"/>
    </reaction>
</comment>
<dbReference type="InterPro" id="IPR002786">
    <property type="entry name" value="Non_canon_purine_NTPase"/>
</dbReference>
<dbReference type="InterPro" id="IPR029001">
    <property type="entry name" value="ITPase-like_fam"/>
</dbReference>
<dbReference type="SUPFAM" id="SSF52972">
    <property type="entry name" value="ITPase-like"/>
    <property type="match status" value="1"/>
</dbReference>
<evidence type="ECO:0000256" key="8">
    <source>
        <dbReference type="ARBA" id="ARBA00023211"/>
    </source>
</evidence>
<dbReference type="GO" id="GO:0046872">
    <property type="term" value="F:metal ion binding"/>
    <property type="evidence" value="ECO:0007669"/>
    <property type="project" value="UniProtKB-KW"/>
</dbReference>
<dbReference type="Pfam" id="PF01931">
    <property type="entry name" value="NTPase_I-T"/>
    <property type="match status" value="1"/>
</dbReference>
<evidence type="ECO:0000256" key="3">
    <source>
        <dbReference type="ARBA" id="ARBA00022723"/>
    </source>
</evidence>
<evidence type="ECO:0000256" key="6">
    <source>
        <dbReference type="ARBA" id="ARBA00022842"/>
    </source>
</evidence>
<dbReference type="PANTHER" id="PTHR34699">
    <property type="match status" value="1"/>
</dbReference>
<organism evidence="14 15">
    <name type="scientific">Halovenus carboxidivorans</name>
    <dbReference type="NCBI Taxonomy" id="2692199"/>
    <lineage>
        <taxon>Archaea</taxon>
        <taxon>Methanobacteriati</taxon>
        <taxon>Methanobacteriota</taxon>
        <taxon>Stenosarchaea group</taxon>
        <taxon>Halobacteria</taxon>
        <taxon>Halobacteriales</taxon>
        <taxon>Haloarculaceae</taxon>
        <taxon>Halovenus</taxon>
    </lineage>
</organism>
<evidence type="ECO:0000256" key="12">
    <source>
        <dbReference type="SAM" id="MobiDB-lite"/>
    </source>
</evidence>
<dbReference type="GO" id="GO:0009117">
    <property type="term" value="P:nucleotide metabolic process"/>
    <property type="evidence" value="ECO:0007669"/>
    <property type="project" value="UniProtKB-KW"/>
</dbReference>
<comment type="catalytic activity">
    <reaction evidence="11">
        <text>XTP + H2O = XDP + phosphate + H(+)</text>
        <dbReference type="Rhea" id="RHEA:28406"/>
        <dbReference type="ChEBI" id="CHEBI:15377"/>
        <dbReference type="ChEBI" id="CHEBI:15378"/>
        <dbReference type="ChEBI" id="CHEBI:43474"/>
        <dbReference type="ChEBI" id="CHEBI:59884"/>
        <dbReference type="ChEBI" id="CHEBI:61314"/>
        <dbReference type="EC" id="3.6.1.73"/>
    </reaction>
</comment>
<evidence type="ECO:0000256" key="9">
    <source>
        <dbReference type="ARBA" id="ARBA00038901"/>
    </source>
</evidence>
<dbReference type="AlphaFoldDB" id="A0A6B0T575"/>
<evidence type="ECO:0000259" key="13">
    <source>
        <dbReference type="Pfam" id="PF01931"/>
    </source>
</evidence>
<gene>
    <name evidence="14" type="primary">yjjX</name>
    <name evidence="14" type="ORF">GRX03_03650</name>
</gene>
<accession>A0A6B0T575</accession>
<evidence type="ECO:0000256" key="7">
    <source>
        <dbReference type="ARBA" id="ARBA00023080"/>
    </source>
</evidence>
<evidence type="ECO:0000256" key="10">
    <source>
        <dbReference type="ARBA" id="ARBA00048174"/>
    </source>
</evidence>
<dbReference type="Gene3D" id="3.90.950.10">
    <property type="match status" value="1"/>
</dbReference>
<dbReference type="Proteomes" id="UP000466535">
    <property type="component" value="Unassembled WGS sequence"/>
</dbReference>
<dbReference type="OrthoDB" id="52857at2157"/>
<dbReference type="InterPro" id="IPR050299">
    <property type="entry name" value="YjjX_NTPase"/>
</dbReference>
<evidence type="ECO:0000313" key="14">
    <source>
        <dbReference type="EMBL" id="MXR50703.1"/>
    </source>
</evidence>
<dbReference type="GO" id="GO:0006772">
    <property type="term" value="P:thiamine metabolic process"/>
    <property type="evidence" value="ECO:0007669"/>
    <property type="project" value="TreeGrafter"/>
</dbReference>
<feature type="domain" description="Non-canonical purine NTP phosphatase/PRRC1" evidence="13">
    <location>
        <begin position="6"/>
        <end position="166"/>
    </location>
</feature>
<comment type="caution">
    <text evidence="14">The sequence shown here is derived from an EMBL/GenBank/DDBJ whole genome shotgun (WGS) entry which is preliminary data.</text>
</comment>
<dbReference type="EMBL" id="WUUT01000001">
    <property type="protein sequence ID" value="MXR50703.1"/>
    <property type="molecule type" value="Genomic_DNA"/>
</dbReference>
<name>A0A6B0T575_9EURY</name>
<sequence>MRVAVGSLNPVKEAATARALGDRPADVLPVDVDSGVSEQPRGRSETITGAENRASAALAETDCTYGVGIEGGVADVDGAEGLWLIMWAAVTDGRGWGRGGGPTLRLPADIAERVRAGEELGPVMDDHLDAEGIATDQGAAGVLTDGSIDRTSALAHGVSAAFGPFLADVY</sequence>
<dbReference type="NCBIfam" id="TIGR00258">
    <property type="entry name" value="inosine/xanthosine triphosphatase"/>
    <property type="match status" value="1"/>
</dbReference>
<dbReference type="PANTHER" id="PTHR34699:SF2">
    <property type="entry name" value="NON-CANONICAL PURINE NTP PHOSPHATASE_PRRC1 DOMAIN-CONTAINING PROTEIN"/>
    <property type="match status" value="1"/>
</dbReference>
<evidence type="ECO:0000313" key="15">
    <source>
        <dbReference type="Proteomes" id="UP000466535"/>
    </source>
</evidence>
<comment type="cofactor">
    <cofactor evidence="2">
        <name>Mg(2+)</name>
        <dbReference type="ChEBI" id="CHEBI:18420"/>
    </cofactor>
</comment>
<dbReference type="RefSeq" id="WP_159762806.1">
    <property type="nucleotide sequence ID" value="NZ_WUUT01000001.1"/>
</dbReference>
<reference evidence="14 15" key="1">
    <citation type="submission" date="2019-12" db="EMBL/GenBank/DDBJ databases">
        <title>Isolation and characterization of three novel carbon monoxide-oxidizing members of Halobacteria from salione crusts and soils.</title>
        <authorList>
            <person name="Myers M.R."/>
            <person name="King G.M."/>
        </authorList>
    </citation>
    <scope>NUCLEOTIDE SEQUENCE [LARGE SCALE GENOMIC DNA]</scope>
    <source>
        <strain evidence="14 15">WSH3</strain>
    </source>
</reference>
<dbReference type="EC" id="3.6.1.73" evidence="9"/>
<dbReference type="GO" id="GO:0000166">
    <property type="term" value="F:nucleotide binding"/>
    <property type="evidence" value="ECO:0007669"/>
    <property type="project" value="UniProtKB-KW"/>
</dbReference>
<evidence type="ECO:0000256" key="11">
    <source>
        <dbReference type="ARBA" id="ARBA00048781"/>
    </source>
</evidence>
<comment type="cofactor">
    <cofactor evidence="1">
        <name>Mn(2+)</name>
        <dbReference type="ChEBI" id="CHEBI:29035"/>
    </cofactor>
</comment>